<gene>
    <name evidence="2" type="ORF">F4Y42_02950</name>
</gene>
<reference evidence="2" key="1">
    <citation type="submission" date="2019-09" db="EMBL/GenBank/DDBJ databases">
        <title>Characterisation of the sponge microbiome using genome-centric metagenomics.</title>
        <authorList>
            <person name="Engelberts J.P."/>
            <person name="Robbins S.J."/>
            <person name="De Goeij J.M."/>
            <person name="Aranda M."/>
            <person name="Bell S.C."/>
            <person name="Webster N.S."/>
        </authorList>
    </citation>
    <scope>NUCLEOTIDE SEQUENCE</scope>
    <source>
        <strain evidence="2">SB0664_bin_27</strain>
    </source>
</reference>
<dbReference type="GO" id="GO:0016779">
    <property type="term" value="F:nucleotidyltransferase activity"/>
    <property type="evidence" value="ECO:0007669"/>
    <property type="project" value="UniProtKB-ARBA"/>
</dbReference>
<dbReference type="SUPFAM" id="SSF53448">
    <property type="entry name" value="Nucleotide-diphospho-sugar transferases"/>
    <property type="match status" value="1"/>
</dbReference>
<keyword evidence="2" id="KW-0808">Transferase</keyword>
<comment type="caution">
    <text evidence="2">The sequence shown here is derived from an EMBL/GenBank/DDBJ whole genome shotgun (WGS) entry which is preliminary data.</text>
</comment>
<dbReference type="InterPro" id="IPR029044">
    <property type="entry name" value="Nucleotide-diphossugar_trans"/>
</dbReference>
<evidence type="ECO:0000259" key="1">
    <source>
        <dbReference type="Pfam" id="PF12804"/>
    </source>
</evidence>
<organism evidence="2">
    <name type="scientific">Caldilineaceae bacterium SB0664_bin_27</name>
    <dbReference type="NCBI Taxonomy" id="2605260"/>
    <lineage>
        <taxon>Bacteria</taxon>
        <taxon>Bacillati</taxon>
        <taxon>Chloroflexota</taxon>
        <taxon>Caldilineae</taxon>
        <taxon>Caldilineales</taxon>
        <taxon>Caldilineaceae</taxon>
    </lineage>
</organism>
<accession>A0A6B0YMY2</accession>
<dbReference type="CDD" id="cd04182">
    <property type="entry name" value="GT_2_like_f"/>
    <property type="match status" value="1"/>
</dbReference>
<dbReference type="InterPro" id="IPR025877">
    <property type="entry name" value="MobA-like_NTP_Trfase"/>
</dbReference>
<protein>
    <submittedName>
        <fullName evidence="2">Nucleotidyltransferase family protein</fullName>
    </submittedName>
</protein>
<dbReference type="Gene3D" id="3.90.550.10">
    <property type="entry name" value="Spore Coat Polysaccharide Biosynthesis Protein SpsA, Chain A"/>
    <property type="match status" value="1"/>
</dbReference>
<dbReference type="Pfam" id="PF12804">
    <property type="entry name" value="NTP_transf_3"/>
    <property type="match status" value="1"/>
</dbReference>
<dbReference type="AlphaFoldDB" id="A0A6B0YMY2"/>
<sequence length="263" mass="29537">MQTCGILRKWTKKLFCHTNRATFRALLRPPVQEWLTLSPAHSERTQERVEPPDYRPPETVGRIAAVVAAAGFSSRMGRFKPLLPWRNGTVIEAVAAGLAAGGASPVNVVTGHRGEEIAERLTPGDAVAISNPDYRKNEMLRSYQVGIDALLRDGRPVQGALLALGDQPHIPAGVIRQIIDRALAVPEAVVVPSFMRRRGHPVYLPWRFFPNLVNLESGRSLRDLLEEFDEEIVYEVVESDCVRRDMDVPAEYEFLRSEYEWAE</sequence>
<proteinExistence type="predicted"/>
<dbReference type="PANTHER" id="PTHR43777">
    <property type="entry name" value="MOLYBDENUM COFACTOR CYTIDYLYLTRANSFERASE"/>
    <property type="match status" value="1"/>
</dbReference>
<dbReference type="PANTHER" id="PTHR43777:SF1">
    <property type="entry name" value="MOLYBDENUM COFACTOR CYTIDYLYLTRANSFERASE"/>
    <property type="match status" value="1"/>
</dbReference>
<feature type="domain" description="MobA-like NTP transferase" evidence="1">
    <location>
        <begin position="65"/>
        <end position="228"/>
    </location>
</feature>
<dbReference type="EMBL" id="VXRG01000028">
    <property type="protein sequence ID" value="MXY92386.1"/>
    <property type="molecule type" value="Genomic_DNA"/>
</dbReference>
<evidence type="ECO:0000313" key="2">
    <source>
        <dbReference type="EMBL" id="MXY92386.1"/>
    </source>
</evidence>
<name>A0A6B0YMY2_9CHLR</name>